<evidence type="ECO:0000256" key="1">
    <source>
        <dbReference type="ARBA" id="ARBA00004496"/>
    </source>
</evidence>
<comment type="similarity">
    <text evidence="3 9">Belongs to the class-II aminoacyl-tRNA synthetase family. HisZ subfamily.</text>
</comment>
<evidence type="ECO:0000256" key="2">
    <source>
        <dbReference type="ARBA" id="ARBA00004667"/>
    </source>
</evidence>
<feature type="binding site" evidence="10">
    <location>
        <position position="111"/>
    </location>
    <ligand>
        <name>L-histidine</name>
        <dbReference type="ChEBI" id="CHEBI:57595"/>
    </ligand>
</feature>
<feature type="domain" description="Aminoacyl-transfer RNA synthetases class-II family profile" evidence="11">
    <location>
        <begin position="26"/>
        <end position="418"/>
    </location>
</feature>
<feature type="binding site" evidence="10">
    <location>
        <position position="129"/>
    </location>
    <ligand>
        <name>L-histidine</name>
        <dbReference type="ChEBI" id="CHEBI:57595"/>
    </ligand>
</feature>
<dbReference type="InterPro" id="IPR004516">
    <property type="entry name" value="HisRS/HisZ"/>
</dbReference>
<dbReference type="UniPathway" id="UPA00031">
    <property type="reaction ID" value="UER00006"/>
</dbReference>
<dbReference type="GO" id="GO:0000105">
    <property type="term" value="P:L-histidine biosynthetic process"/>
    <property type="evidence" value="ECO:0007669"/>
    <property type="project" value="UniProtKB-UniRule"/>
</dbReference>
<evidence type="ECO:0000313" key="13">
    <source>
        <dbReference type="Proteomes" id="UP000190080"/>
    </source>
</evidence>
<dbReference type="NCBIfam" id="NF008936">
    <property type="entry name" value="PRK12292.1-3"/>
    <property type="match status" value="1"/>
</dbReference>
<evidence type="ECO:0000256" key="3">
    <source>
        <dbReference type="ARBA" id="ARBA00005539"/>
    </source>
</evidence>
<comment type="miscellaneous">
    <text evidence="9">This function is generally fulfilled by the C-terminal part of HisG, which is missing in some bacteria such as this one.</text>
</comment>
<protein>
    <recommendedName>
        <fullName evidence="4 9">ATP phosphoribosyltransferase regulatory subunit</fullName>
    </recommendedName>
</protein>
<dbReference type="GO" id="GO:0004821">
    <property type="term" value="F:histidine-tRNA ligase activity"/>
    <property type="evidence" value="ECO:0007669"/>
    <property type="project" value="TreeGrafter"/>
</dbReference>
<feature type="binding site" evidence="10">
    <location>
        <begin position="81"/>
        <end position="83"/>
    </location>
    <ligand>
        <name>L-histidine</name>
        <dbReference type="ChEBI" id="CHEBI:57595"/>
    </ligand>
</feature>
<dbReference type="PROSITE" id="PS50862">
    <property type="entry name" value="AA_TRNA_LIGASE_II"/>
    <property type="match status" value="1"/>
</dbReference>
<evidence type="ECO:0000256" key="6">
    <source>
        <dbReference type="ARBA" id="ARBA00022605"/>
    </source>
</evidence>
<dbReference type="STRING" id="1450648.CLORY_22260"/>
<comment type="caution">
    <text evidence="12">The sequence shown here is derived from an EMBL/GenBank/DDBJ whole genome shotgun (WGS) entry which is preliminary data.</text>
</comment>
<dbReference type="PIRSF" id="PIRSF001549">
    <property type="entry name" value="His-tRNA_synth"/>
    <property type="match status" value="1"/>
</dbReference>
<dbReference type="Proteomes" id="UP000190080">
    <property type="component" value="Unassembled WGS sequence"/>
</dbReference>
<proteinExistence type="inferred from homology"/>
<comment type="pathway">
    <text evidence="2 9">Amino-acid biosynthesis; L-histidine biosynthesis; L-histidine from 5-phospho-alpha-D-ribose 1-diphosphate: step 1/9.</text>
</comment>
<dbReference type="NCBIfam" id="TIGR00443">
    <property type="entry name" value="hisZ_biosyn_reg"/>
    <property type="match status" value="1"/>
</dbReference>
<accession>A0A1V4INX8</accession>
<feature type="binding site" evidence="10">
    <location>
        <position position="125"/>
    </location>
    <ligand>
        <name>L-histidine</name>
        <dbReference type="ChEBI" id="CHEBI:57595"/>
    </ligand>
</feature>
<dbReference type="Pfam" id="PF13393">
    <property type="entry name" value="tRNA-synt_His"/>
    <property type="match status" value="1"/>
</dbReference>
<keyword evidence="13" id="KW-1185">Reference proteome</keyword>
<dbReference type="EMBL" id="MZGV01000021">
    <property type="protein sequence ID" value="OPJ61544.1"/>
    <property type="molecule type" value="Genomic_DNA"/>
</dbReference>
<dbReference type="PANTHER" id="PTHR43707:SF6">
    <property type="entry name" value="ATP PHOSPHORIBOSYLTRANSFERASE REGULATORY SUBUNIT"/>
    <property type="match status" value="1"/>
</dbReference>
<dbReference type="CDD" id="cd00773">
    <property type="entry name" value="HisRS-like_core"/>
    <property type="match status" value="1"/>
</dbReference>
<dbReference type="InterPro" id="IPR045864">
    <property type="entry name" value="aa-tRNA-synth_II/BPL/LPL"/>
</dbReference>
<dbReference type="Gene3D" id="3.30.930.10">
    <property type="entry name" value="Bira Bifunctional Protein, Domain 2"/>
    <property type="match status" value="1"/>
</dbReference>
<dbReference type="GO" id="GO:0016757">
    <property type="term" value="F:glycosyltransferase activity"/>
    <property type="evidence" value="ECO:0007669"/>
    <property type="project" value="UniProtKB-KW"/>
</dbReference>
<dbReference type="InterPro" id="IPR041715">
    <property type="entry name" value="HisRS-like_core"/>
</dbReference>
<dbReference type="AlphaFoldDB" id="A0A1V4INX8"/>
<keyword evidence="6 9" id="KW-0028">Amino-acid biosynthesis</keyword>
<dbReference type="HAMAP" id="MF_00125">
    <property type="entry name" value="HisZ"/>
    <property type="match status" value="1"/>
</dbReference>
<evidence type="ECO:0000256" key="5">
    <source>
        <dbReference type="ARBA" id="ARBA00022490"/>
    </source>
</evidence>
<feature type="binding site" evidence="10">
    <location>
        <begin position="276"/>
        <end position="277"/>
    </location>
    <ligand>
        <name>L-histidine</name>
        <dbReference type="ChEBI" id="CHEBI:57595"/>
    </ligand>
</feature>
<evidence type="ECO:0000256" key="8">
    <source>
        <dbReference type="ARBA" id="ARBA00025246"/>
    </source>
</evidence>
<name>A0A1V4INX8_9CLOT</name>
<dbReference type="SUPFAM" id="SSF55681">
    <property type="entry name" value="Class II aaRS and biotin synthetases"/>
    <property type="match status" value="1"/>
</dbReference>
<keyword evidence="7 9" id="KW-0368">Histidine biosynthesis</keyword>
<keyword evidence="12" id="KW-0328">Glycosyltransferase</keyword>
<evidence type="ECO:0000256" key="9">
    <source>
        <dbReference type="HAMAP-Rule" id="MF_00125"/>
    </source>
</evidence>
<evidence type="ECO:0000259" key="11">
    <source>
        <dbReference type="PROSITE" id="PS50862"/>
    </source>
</evidence>
<evidence type="ECO:0000256" key="10">
    <source>
        <dbReference type="PIRSR" id="PIRSR001549-1"/>
    </source>
</evidence>
<dbReference type="InterPro" id="IPR004517">
    <property type="entry name" value="HisZ"/>
</dbReference>
<organism evidence="12 13">
    <name type="scientific">Clostridium oryzae</name>
    <dbReference type="NCBI Taxonomy" id="1450648"/>
    <lineage>
        <taxon>Bacteria</taxon>
        <taxon>Bacillati</taxon>
        <taxon>Bacillota</taxon>
        <taxon>Clostridia</taxon>
        <taxon>Eubacteriales</taxon>
        <taxon>Clostridiaceae</taxon>
        <taxon>Clostridium</taxon>
    </lineage>
</organism>
<evidence type="ECO:0000256" key="4">
    <source>
        <dbReference type="ARBA" id="ARBA00020397"/>
    </source>
</evidence>
<dbReference type="PANTHER" id="PTHR43707">
    <property type="entry name" value="HISTIDYL-TRNA SYNTHETASE"/>
    <property type="match status" value="1"/>
</dbReference>
<evidence type="ECO:0000256" key="7">
    <source>
        <dbReference type="ARBA" id="ARBA00023102"/>
    </source>
</evidence>
<dbReference type="OrthoDB" id="9800814at2"/>
<keyword evidence="5 9" id="KW-0963">Cytoplasm</keyword>
<dbReference type="GO" id="GO:0005737">
    <property type="term" value="C:cytoplasm"/>
    <property type="evidence" value="ECO:0007669"/>
    <property type="project" value="UniProtKB-SubCell"/>
</dbReference>
<dbReference type="GO" id="GO:0006427">
    <property type="term" value="P:histidyl-tRNA aminoacylation"/>
    <property type="evidence" value="ECO:0007669"/>
    <property type="project" value="TreeGrafter"/>
</dbReference>
<keyword evidence="12" id="KW-0808">Transferase</keyword>
<comment type="subcellular location">
    <subcellularLocation>
        <location evidence="1 9">Cytoplasm</location>
    </subcellularLocation>
</comment>
<dbReference type="RefSeq" id="WP_079424326.1">
    <property type="nucleotide sequence ID" value="NZ_MZGV01000021.1"/>
</dbReference>
<comment type="function">
    <text evidence="8 9">Required for the first step of histidine biosynthesis. May allow the feedback regulation of ATP phosphoribosyltransferase activity by histidine.</text>
</comment>
<reference evidence="12 13" key="1">
    <citation type="submission" date="2017-03" db="EMBL/GenBank/DDBJ databases">
        <title>Genome sequence of Clostridium oryzae DSM 28571.</title>
        <authorList>
            <person name="Poehlein A."/>
            <person name="Daniel R."/>
        </authorList>
    </citation>
    <scope>NUCLEOTIDE SEQUENCE [LARGE SCALE GENOMIC DNA]</scope>
    <source>
        <strain evidence="12 13">DSM 28571</strain>
    </source>
</reference>
<dbReference type="InterPro" id="IPR006195">
    <property type="entry name" value="aa-tRNA-synth_II"/>
</dbReference>
<sequence length="418" mass="47934">MVKWKKNIPEGTRDILFQDCADKKFIENTLRKIYVDRGFLEVITPTLEFYDVFDGEEQGIEQEKLYKLFDNHGRILTVRPDITIPIARLSGTKLRDSYYPLRFCYCENVFRANENLNGKRNEFTQSGVEIIGSADLKADIELIALAVKALRETGIENFKIELGHAEFFKGIVQGLPLDDDDKEKIRGYIENKNYGSLGNMLMEKEDILEKKDIEILNLFPSLFGDVSVINKARKYTNNKKSEEALNSLEYMYIRLKEMGLSQYIYMDLGMVHHLDYYTGLIFRGYIEGAGDDVLYGGRYDNLVSNFGVDVPATGFAIDVDGILEVLNKQNRLKHINVNADYIVHCAVELFNVANNISDKIVQSGSKCELSLFTDTQDTIEYAEKKKIKNIIFVNSHEEILLYDTASKVIKKFEAEFII</sequence>
<comment type="subunit">
    <text evidence="9">Heteromultimer composed of HisG and HisZ subunits.</text>
</comment>
<dbReference type="GO" id="GO:0140096">
    <property type="term" value="F:catalytic activity, acting on a protein"/>
    <property type="evidence" value="ECO:0007669"/>
    <property type="project" value="UniProtKB-ARBA"/>
</dbReference>
<evidence type="ECO:0000313" key="12">
    <source>
        <dbReference type="EMBL" id="OPJ61544.1"/>
    </source>
</evidence>
<gene>
    <name evidence="9 12" type="primary">hisZ</name>
    <name evidence="12" type="ORF">CLORY_22260</name>
</gene>